<dbReference type="GO" id="GO:0008194">
    <property type="term" value="F:UDP-glycosyltransferase activity"/>
    <property type="evidence" value="ECO:0007669"/>
    <property type="project" value="InterPro"/>
</dbReference>
<dbReference type="PANTHER" id="PTHR48050">
    <property type="entry name" value="STEROL 3-BETA-GLUCOSYLTRANSFERASE"/>
    <property type="match status" value="1"/>
</dbReference>
<reference evidence="3" key="1">
    <citation type="submission" date="2022-10" db="EMBL/GenBank/DDBJ databases">
        <title>The complete genomes of actinobacterial strains from the NBC collection.</title>
        <authorList>
            <person name="Joergensen T.S."/>
            <person name="Alvarez Arevalo M."/>
            <person name="Sterndorff E.B."/>
            <person name="Faurdal D."/>
            <person name="Vuksanovic O."/>
            <person name="Mourched A.-S."/>
            <person name="Charusanti P."/>
            <person name="Shaw S."/>
            <person name="Blin K."/>
            <person name="Weber T."/>
        </authorList>
    </citation>
    <scope>NUCLEOTIDE SEQUENCE</scope>
    <source>
        <strain evidence="3">NBC_00093</strain>
    </source>
</reference>
<proteinExistence type="predicted"/>
<feature type="domain" description="Erythromycin biosynthesis protein CIII-like C-terminal" evidence="2">
    <location>
        <begin position="307"/>
        <end position="414"/>
    </location>
</feature>
<dbReference type="GO" id="GO:0017000">
    <property type="term" value="P:antibiotic biosynthetic process"/>
    <property type="evidence" value="ECO:0007669"/>
    <property type="project" value="UniProtKB-ARBA"/>
</dbReference>
<organism evidence="3">
    <name type="scientific">Streptomyces sp. NBC_00093</name>
    <dbReference type="NCBI Taxonomy" id="2975649"/>
    <lineage>
        <taxon>Bacteria</taxon>
        <taxon>Bacillati</taxon>
        <taxon>Actinomycetota</taxon>
        <taxon>Actinomycetes</taxon>
        <taxon>Kitasatosporales</taxon>
        <taxon>Streptomycetaceae</taxon>
        <taxon>Streptomyces</taxon>
    </lineage>
</organism>
<dbReference type="PANTHER" id="PTHR48050:SF13">
    <property type="entry name" value="STEROL 3-BETA-GLUCOSYLTRANSFERASE UGT80A2"/>
    <property type="match status" value="1"/>
</dbReference>
<dbReference type="GO" id="GO:0016758">
    <property type="term" value="F:hexosyltransferase activity"/>
    <property type="evidence" value="ECO:0007669"/>
    <property type="project" value="UniProtKB-ARBA"/>
</dbReference>
<dbReference type="AlphaFoldDB" id="A0AAU2A2L7"/>
<evidence type="ECO:0000259" key="2">
    <source>
        <dbReference type="Pfam" id="PF06722"/>
    </source>
</evidence>
<keyword evidence="1" id="KW-0808">Transferase</keyword>
<name>A0AAU2A2L7_9ACTN</name>
<dbReference type="CDD" id="cd03784">
    <property type="entry name" value="GT1_Gtf-like"/>
    <property type="match status" value="1"/>
</dbReference>
<gene>
    <name evidence="3" type="ORF">OHA22_22540</name>
</gene>
<dbReference type="InterPro" id="IPR050426">
    <property type="entry name" value="Glycosyltransferase_28"/>
</dbReference>
<dbReference type="EMBL" id="CP108222">
    <property type="protein sequence ID" value="WTT18116.1"/>
    <property type="molecule type" value="Genomic_DNA"/>
</dbReference>
<accession>A0AAU2A2L7</accession>
<dbReference type="SUPFAM" id="SSF53756">
    <property type="entry name" value="UDP-Glycosyltransferase/glycogen phosphorylase"/>
    <property type="match status" value="1"/>
</dbReference>
<dbReference type="Pfam" id="PF06722">
    <property type="entry name" value="EryCIII-like_C"/>
    <property type="match status" value="1"/>
</dbReference>
<dbReference type="InterPro" id="IPR010610">
    <property type="entry name" value="EryCIII-like_C"/>
</dbReference>
<evidence type="ECO:0000256" key="1">
    <source>
        <dbReference type="ARBA" id="ARBA00022679"/>
    </source>
</evidence>
<sequence length="438" mass="46293">MTLVIATATPFHGHVQPVLTVAADLVRRGHEVVVLTGSRFAEQVRAVGALHVSLPSAADFDDRKLELYFPERAAVPVGPAQIDYDMKYIFGDPTAAQYGALKNLLDRRFPASVVISDPLFLGTAALALSAPPGRRPVTVSLGITMPTLLSDDAPPIGLGMQPLTGEDARERHREMNEQVKQMMAGTQQHIEENFGESGVELPGFFLDCLITVPDHYLQLTVPGFEYPRGNAPSSFRFVGPLTTAPRTTEELPEWWADVQNAGRPVVVVTQGSLANRDLGRLIRPTLEALADEDVLVVAATGRPDGPAELESTGPVPPNARLAGYVPFDLLLPHASVLVTNGGYGGVHQALQHGVPLVVGGDGEDKPEIAARVEWSGVGIDLRSGDPSAADVRKAVLTVLGETGYPKRAGELRGEFGGRDALGVIAGVVESAGAAAAGS</sequence>
<dbReference type="InterPro" id="IPR002213">
    <property type="entry name" value="UDP_glucos_trans"/>
</dbReference>
<dbReference type="FunFam" id="3.40.50.2000:FF:000072">
    <property type="entry name" value="Glycosyl transferase"/>
    <property type="match status" value="1"/>
</dbReference>
<dbReference type="Gene3D" id="3.40.50.2000">
    <property type="entry name" value="Glycogen Phosphorylase B"/>
    <property type="match status" value="2"/>
</dbReference>
<evidence type="ECO:0000313" key="3">
    <source>
        <dbReference type="EMBL" id="WTT18116.1"/>
    </source>
</evidence>
<protein>
    <submittedName>
        <fullName evidence="3">Glycosyltransferase</fullName>
    </submittedName>
</protein>